<name>X0WEN0_9ZZZZ</name>
<reference evidence="1" key="1">
    <citation type="journal article" date="2014" name="Front. Microbiol.">
        <title>High frequency of phylogenetically diverse reductive dehalogenase-homologous genes in deep subseafloor sedimentary metagenomes.</title>
        <authorList>
            <person name="Kawai M."/>
            <person name="Futagami T."/>
            <person name="Toyoda A."/>
            <person name="Takaki Y."/>
            <person name="Nishi S."/>
            <person name="Hori S."/>
            <person name="Arai W."/>
            <person name="Tsubouchi T."/>
            <person name="Morono Y."/>
            <person name="Uchiyama I."/>
            <person name="Ito T."/>
            <person name="Fujiyama A."/>
            <person name="Inagaki F."/>
            <person name="Takami H."/>
        </authorList>
    </citation>
    <scope>NUCLEOTIDE SEQUENCE</scope>
    <source>
        <strain evidence="1">Expedition CK06-06</strain>
    </source>
</reference>
<organism evidence="1">
    <name type="scientific">marine sediment metagenome</name>
    <dbReference type="NCBI Taxonomy" id="412755"/>
    <lineage>
        <taxon>unclassified sequences</taxon>
        <taxon>metagenomes</taxon>
        <taxon>ecological metagenomes</taxon>
    </lineage>
</organism>
<gene>
    <name evidence="1" type="ORF">S01H1_60568</name>
</gene>
<sequence length="92" mass="10500">QTMPDYRRKKENENMKQKHICEVKNKTARILAGTYLNKDSEHKAILKGARVLVDAGFGDYEYLSQSTKTVWTNKKNGDVVSIWPNGSLVSKK</sequence>
<comment type="caution">
    <text evidence="1">The sequence shown here is derived from an EMBL/GenBank/DDBJ whole genome shotgun (WGS) entry which is preliminary data.</text>
</comment>
<dbReference type="AlphaFoldDB" id="X0WEN0"/>
<feature type="non-terminal residue" evidence="1">
    <location>
        <position position="1"/>
    </location>
</feature>
<protein>
    <submittedName>
        <fullName evidence="1">Uncharacterized protein</fullName>
    </submittedName>
</protein>
<accession>X0WEN0</accession>
<dbReference type="EMBL" id="BARS01039676">
    <property type="protein sequence ID" value="GAG21652.1"/>
    <property type="molecule type" value="Genomic_DNA"/>
</dbReference>
<evidence type="ECO:0000313" key="1">
    <source>
        <dbReference type="EMBL" id="GAG21652.1"/>
    </source>
</evidence>
<proteinExistence type="predicted"/>